<protein>
    <submittedName>
        <fullName evidence="1">Uncharacterized protein</fullName>
    </submittedName>
</protein>
<dbReference type="AlphaFoldDB" id="A0A080LV39"/>
<gene>
    <name evidence="1" type="ORF">AW09_003315</name>
</gene>
<dbReference type="EMBL" id="JDVG02000529">
    <property type="protein sequence ID" value="KFB71540.1"/>
    <property type="molecule type" value="Genomic_DNA"/>
</dbReference>
<evidence type="ECO:0000313" key="1">
    <source>
        <dbReference type="EMBL" id="KFB71540.1"/>
    </source>
</evidence>
<proteinExistence type="predicted"/>
<organism evidence="1 2">
    <name type="scientific">Candidatus Accumulibacter phosphatis</name>
    <dbReference type="NCBI Taxonomy" id="327160"/>
    <lineage>
        <taxon>Bacteria</taxon>
        <taxon>Pseudomonadati</taxon>
        <taxon>Pseudomonadota</taxon>
        <taxon>Betaproteobacteria</taxon>
        <taxon>Candidatus Accumulibacter</taxon>
    </lineage>
</organism>
<evidence type="ECO:0000313" key="2">
    <source>
        <dbReference type="Proteomes" id="UP000020077"/>
    </source>
</evidence>
<name>A0A080LV39_9PROT</name>
<dbReference type="Proteomes" id="UP000020077">
    <property type="component" value="Unassembled WGS sequence"/>
</dbReference>
<comment type="caution">
    <text evidence="1">The sequence shown here is derived from an EMBL/GenBank/DDBJ whole genome shotgun (WGS) entry which is preliminary data.</text>
</comment>
<sequence length="148" mass="15481">MDDRIVAIRQNEVADLPARFAVNGERGEVAIPLVTGQERLAADRGQADRGVFLPGQRGEVGGHLDGSLARGVELHLAAVQAEVFGRFDEAVAQRLVFGIERVVDQEGTAAFREDTIDMDIADEVTSPLCAAAGGGANVTVNAVLGSTA</sequence>
<reference evidence="1 2" key="1">
    <citation type="submission" date="2014-02" db="EMBL/GenBank/DDBJ databases">
        <title>Expanding our view of genomic diversity in Candidatus Accumulibacter clades.</title>
        <authorList>
            <person name="Skennerton C.T."/>
            <person name="Barr J.J."/>
            <person name="Slater F.R."/>
            <person name="Bond P.L."/>
            <person name="Tyson G.W."/>
        </authorList>
    </citation>
    <scope>NUCLEOTIDE SEQUENCE [LARGE SCALE GENOMIC DNA]</scope>
    <source>
        <strain evidence="2">BA-91</strain>
    </source>
</reference>
<accession>A0A080LV39</accession>